<comment type="caution">
    <text evidence="2">The sequence shown here is derived from an EMBL/GenBank/DDBJ whole genome shotgun (WGS) entry which is preliminary data.</text>
</comment>
<sequence>MSIFTNVSLIVLFPATLLLLTLEIVLGSYKALYPQWTTKLAISNLFLNILWMLLIVYLLLNPNLIRPYLAESLAKVFQRSPEDITTQVSLIIMGVGLSSIATTIIDSFMGFKHLRTERIKQLFK</sequence>
<dbReference type="EMBL" id="JAUBDJ010000004">
    <property type="protein sequence ID" value="MDW0117110.1"/>
    <property type="molecule type" value="Genomic_DNA"/>
</dbReference>
<evidence type="ECO:0000256" key="1">
    <source>
        <dbReference type="SAM" id="Phobius"/>
    </source>
</evidence>
<keyword evidence="1" id="KW-0812">Transmembrane</keyword>
<organism evidence="2 3">
    <name type="scientific">Sporosarcina thermotolerans</name>
    <dbReference type="NCBI Taxonomy" id="633404"/>
    <lineage>
        <taxon>Bacteria</taxon>
        <taxon>Bacillati</taxon>
        <taxon>Bacillota</taxon>
        <taxon>Bacilli</taxon>
        <taxon>Bacillales</taxon>
        <taxon>Caryophanaceae</taxon>
        <taxon>Sporosarcina</taxon>
    </lineage>
</organism>
<feature type="transmembrane region" description="Helical" evidence="1">
    <location>
        <begin position="41"/>
        <end position="60"/>
    </location>
</feature>
<keyword evidence="1" id="KW-1133">Transmembrane helix</keyword>
<keyword evidence="3" id="KW-1185">Reference proteome</keyword>
<feature type="transmembrane region" description="Helical" evidence="1">
    <location>
        <begin position="88"/>
        <end position="111"/>
    </location>
</feature>
<protein>
    <submittedName>
        <fullName evidence="2">Uncharacterized protein</fullName>
    </submittedName>
</protein>
<feature type="transmembrane region" description="Helical" evidence="1">
    <location>
        <begin position="6"/>
        <end position="29"/>
    </location>
</feature>
<evidence type="ECO:0000313" key="2">
    <source>
        <dbReference type="EMBL" id="MDW0117110.1"/>
    </source>
</evidence>
<name>A0AAW9A7Z1_9BACL</name>
<proteinExistence type="predicted"/>
<dbReference type="AlphaFoldDB" id="A0AAW9A7Z1"/>
<evidence type="ECO:0000313" key="3">
    <source>
        <dbReference type="Proteomes" id="UP001271648"/>
    </source>
</evidence>
<dbReference type="RefSeq" id="WP_283732518.1">
    <property type="nucleotide sequence ID" value="NZ_CP125968.1"/>
</dbReference>
<reference evidence="2 3" key="1">
    <citation type="submission" date="2023-06" db="EMBL/GenBank/DDBJ databases">
        <title>Sporosarcina sp. nov., isolated from Korean traditional fermented seafood 'Jeotgal'.</title>
        <authorList>
            <person name="Yang A.I."/>
            <person name="Shin N.-R."/>
        </authorList>
    </citation>
    <scope>NUCLEOTIDE SEQUENCE [LARGE SCALE GENOMIC DNA]</scope>
    <source>
        <strain evidence="2 3">KCTC43456</strain>
    </source>
</reference>
<dbReference type="Proteomes" id="UP001271648">
    <property type="component" value="Unassembled WGS sequence"/>
</dbReference>
<gene>
    <name evidence="2" type="ORF">QTL97_09195</name>
</gene>
<accession>A0AAW9A7Z1</accession>
<keyword evidence="1" id="KW-0472">Membrane</keyword>